<dbReference type="PROSITE" id="PS00903">
    <property type="entry name" value="CYT_DCMP_DEAMINASES_1"/>
    <property type="match status" value="1"/>
</dbReference>
<comment type="catalytic activity">
    <reaction evidence="10 12">
        <text>2'-deoxycytidine + H2O + H(+) = 2'-deoxyuridine + NH4(+)</text>
        <dbReference type="Rhea" id="RHEA:13433"/>
        <dbReference type="ChEBI" id="CHEBI:15377"/>
        <dbReference type="ChEBI" id="CHEBI:15378"/>
        <dbReference type="ChEBI" id="CHEBI:15698"/>
        <dbReference type="ChEBI" id="CHEBI:16450"/>
        <dbReference type="ChEBI" id="CHEBI:28938"/>
        <dbReference type="EC" id="3.5.4.5"/>
    </reaction>
</comment>
<evidence type="ECO:0000313" key="14">
    <source>
        <dbReference type="EMBL" id="MDE1461557.1"/>
    </source>
</evidence>
<comment type="catalytic activity">
    <reaction evidence="11 12">
        <text>cytidine + H2O + H(+) = uridine + NH4(+)</text>
        <dbReference type="Rhea" id="RHEA:16069"/>
        <dbReference type="ChEBI" id="CHEBI:15377"/>
        <dbReference type="ChEBI" id="CHEBI:15378"/>
        <dbReference type="ChEBI" id="CHEBI:16704"/>
        <dbReference type="ChEBI" id="CHEBI:17562"/>
        <dbReference type="ChEBI" id="CHEBI:28938"/>
        <dbReference type="EC" id="3.5.4.5"/>
    </reaction>
</comment>
<comment type="caution">
    <text evidence="14">The sequence shown here is derived from an EMBL/GenBank/DDBJ whole genome shotgun (WGS) entry which is preliminary data.</text>
</comment>
<dbReference type="InterPro" id="IPR050202">
    <property type="entry name" value="Cyt/Deoxycyt_deaminase"/>
</dbReference>
<evidence type="ECO:0000256" key="12">
    <source>
        <dbReference type="RuleBase" id="RU364006"/>
    </source>
</evidence>
<evidence type="ECO:0000256" key="2">
    <source>
        <dbReference type="ARBA" id="ARBA00003949"/>
    </source>
</evidence>
<evidence type="ECO:0000256" key="10">
    <source>
        <dbReference type="ARBA" id="ARBA00049252"/>
    </source>
</evidence>
<evidence type="ECO:0000256" key="8">
    <source>
        <dbReference type="ARBA" id="ARBA00022833"/>
    </source>
</evidence>
<evidence type="ECO:0000256" key="7">
    <source>
        <dbReference type="ARBA" id="ARBA00022801"/>
    </source>
</evidence>
<evidence type="ECO:0000256" key="6">
    <source>
        <dbReference type="ARBA" id="ARBA00022723"/>
    </source>
</evidence>
<dbReference type="CDD" id="cd01283">
    <property type="entry name" value="cytidine_deaminase"/>
    <property type="match status" value="1"/>
</dbReference>
<accession>A0ABT5U5B7</accession>
<dbReference type="Gene3D" id="3.40.140.10">
    <property type="entry name" value="Cytidine Deaminase, domain 2"/>
    <property type="match status" value="1"/>
</dbReference>
<comment type="function">
    <text evidence="2 12">This enzyme scavenges exogenous and endogenous cytidine and 2'-deoxycytidine for UMP synthesis.</text>
</comment>
<evidence type="ECO:0000256" key="1">
    <source>
        <dbReference type="ARBA" id="ARBA00001947"/>
    </source>
</evidence>
<comment type="cofactor">
    <cofactor evidence="1 12">
        <name>Zn(2+)</name>
        <dbReference type="ChEBI" id="CHEBI:29105"/>
    </cofactor>
</comment>
<sequence length="146" mass="15626">MKNEEATMTSLSAEVLAQMKSVAKQAAANAYCCYSQFPVGAALLTVDGQMIPGCNVENISYGLTNCAERTAIYSATAQGINKQAMQAMLIYMPGNKLYSPCGACRQVIAEFLAADTPIYAACDDENQLQQWTVQSLLPAGFSFDGL</sequence>
<comment type="similarity">
    <text evidence="3 12">Belongs to the cytidine and deoxycytidylate deaminase family.</text>
</comment>
<proteinExistence type="inferred from homology"/>
<evidence type="ECO:0000256" key="11">
    <source>
        <dbReference type="ARBA" id="ARBA00049558"/>
    </source>
</evidence>
<dbReference type="InterPro" id="IPR016192">
    <property type="entry name" value="APOBEC/CMP_deaminase_Zn-bd"/>
</dbReference>
<dbReference type="GO" id="GO:0004126">
    <property type="term" value="F:cytidine deaminase activity"/>
    <property type="evidence" value="ECO:0007669"/>
    <property type="project" value="UniProtKB-EC"/>
</dbReference>
<dbReference type="PANTHER" id="PTHR11644">
    <property type="entry name" value="CYTIDINE DEAMINASE"/>
    <property type="match status" value="1"/>
</dbReference>
<keyword evidence="8 12" id="KW-0862">Zinc</keyword>
<dbReference type="Proteomes" id="UP001528823">
    <property type="component" value="Unassembled WGS sequence"/>
</dbReference>
<dbReference type="EC" id="3.5.4.5" evidence="4 12"/>
<evidence type="ECO:0000256" key="9">
    <source>
        <dbReference type="ARBA" id="ARBA00032005"/>
    </source>
</evidence>
<evidence type="ECO:0000256" key="4">
    <source>
        <dbReference type="ARBA" id="ARBA00012783"/>
    </source>
</evidence>
<dbReference type="NCBIfam" id="NF004064">
    <property type="entry name" value="PRK05578.1"/>
    <property type="match status" value="1"/>
</dbReference>
<protein>
    <recommendedName>
        <fullName evidence="5 12">Cytidine deaminase</fullName>
        <ecNumber evidence="4 12">3.5.4.5</ecNumber>
    </recommendedName>
    <alternativeName>
        <fullName evidence="9 12">Cytidine aminohydrolase</fullName>
    </alternativeName>
</protein>
<feature type="domain" description="CMP/dCMP-type deaminase" evidence="13">
    <location>
        <begin position="14"/>
        <end position="144"/>
    </location>
</feature>
<organism evidence="14 15">
    <name type="scientific">Spartinivicinus poritis</name>
    <dbReference type="NCBI Taxonomy" id="2994640"/>
    <lineage>
        <taxon>Bacteria</taxon>
        <taxon>Pseudomonadati</taxon>
        <taxon>Pseudomonadota</taxon>
        <taxon>Gammaproteobacteria</taxon>
        <taxon>Oceanospirillales</taxon>
        <taxon>Zooshikellaceae</taxon>
        <taxon>Spartinivicinus</taxon>
    </lineage>
</organism>
<keyword evidence="7 12" id="KW-0378">Hydrolase</keyword>
<evidence type="ECO:0000256" key="5">
    <source>
        <dbReference type="ARBA" id="ARBA00018266"/>
    </source>
</evidence>
<evidence type="ECO:0000256" key="3">
    <source>
        <dbReference type="ARBA" id="ARBA00006576"/>
    </source>
</evidence>
<gene>
    <name evidence="14" type="primary">cdd</name>
    <name evidence="14" type="ORF">ORQ98_06205</name>
</gene>
<keyword evidence="6 12" id="KW-0479">Metal-binding</keyword>
<dbReference type="InterPro" id="IPR016193">
    <property type="entry name" value="Cytidine_deaminase-like"/>
</dbReference>
<evidence type="ECO:0000313" key="15">
    <source>
        <dbReference type="Proteomes" id="UP001528823"/>
    </source>
</evidence>
<dbReference type="InterPro" id="IPR006262">
    <property type="entry name" value="Cyt_deam_tetra"/>
</dbReference>
<dbReference type="SUPFAM" id="SSF53927">
    <property type="entry name" value="Cytidine deaminase-like"/>
    <property type="match status" value="1"/>
</dbReference>
<keyword evidence="15" id="KW-1185">Reference proteome</keyword>
<dbReference type="PANTHER" id="PTHR11644:SF2">
    <property type="entry name" value="CYTIDINE DEAMINASE"/>
    <property type="match status" value="1"/>
</dbReference>
<dbReference type="Pfam" id="PF00383">
    <property type="entry name" value="dCMP_cyt_deam_1"/>
    <property type="match status" value="1"/>
</dbReference>
<dbReference type="InterPro" id="IPR002125">
    <property type="entry name" value="CMP_dCMP_dom"/>
</dbReference>
<evidence type="ECO:0000259" key="13">
    <source>
        <dbReference type="PROSITE" id="PS51747"/>
    </source>
</evidence>
<dbReference type="EMBL" id="JAPMOU010000005">
    <property type="protein sequence ID" value="MDE1461557.1"/>
    <property type="molecule type" value="Genomic_DNA"/>
</dbReference>
<dbReference type="PROSITE" id="PS51747">
    <property type="entry name" value="CYT_DCMP_DEAMINASES_2"/>
    <property type="match status" value="1"/>
</dbReference>
<dbReference type="NCBIfam" id="TIGR01354">
    <property type="entry name" value="cyt_deam_tetra"/>
    <property type="match status" value="1"/>
</dbReference>
<name>A0ABT5U5B7_9GAMM</name>
<reference evidence="14 15" key="1">
    <citation type="submission" date="2022-11" db="EMBL/GenBank/DDBJ databases">
        <title>Spartinivicinus poritis sp. nov., isolated from scleractinian coral Porites lutea.</title>
        <authorList>
            <person name="Zhang G."/>
            <person name="Cai L."/>
            <person name="Wei Q."/>
        </authorList>
    </citation>
    <scope>NUCLEOTIDE SEQUENCE [LARGE SCALE GENOMIC DNA]</scope>
    <source>
        <strain evidence="14 15">A2-2</strain>
    </source>
</reference>